<feature type="coiled-coil region" evidence="15">
    <location>
        <begin position="90"/>
        <end position="124"/>
    </location>
</feature>
<dbReference type="InterPro" id="IPR005821">
    <property type="entry name" value="Ion_trans_dom"/>
</dbReference>
<feature type="domain" description="Voltage-gated Na+ ion channel cytoplasmic" evidence="20">
    <location>
        <begin position="227"/>
        <end position="390"/>
    </location>
</feature>
<evidence type="ECO:0000256" key="4">
    <source>
        <dbReference type="ARBA" id="ARBA00022475"/>
    </source>
</evidence>
<dbReference type="GO" id="GO:0019228">
    <property type="term" value="P:neuronal action potential"/>
    <property type="evidence" value="ECO:0007669"/>
    <property type="project" value="TreeGrafter"/>
</dbReference>
<feature type="transmembrane region" description="Helical" evidence="17">
    <location>
        <begin position="934"/>
        <end position="952"/>
    </location>
</feature>
<dbReference type="GO" id="GO:0005248">
    <property type="term" value="F:voltage-gated sodium channel activity"/>
    <property type="evidence" value="ECO:0007669"/>
    <property type="project" value="InterPro"/>
</dbReference>
<dbReference type="EMBL" id="AZIM01000238">
    <property type="protein sequence ID" value="ETE72337.1"/>
    <property type="molecule type" value="Genomic_DNA"/>
</dbReference>
<keyword evidence="5 17" id="KW-0812">Transmembrane</keyword>
<evidence type="ECO:0000259" key="20">
    <source>
        <dbReference type="Pfam" id="PF11933"/>
    </source>
</evidence>
<feature type="compositionally biased region" description="Low complexity" evidence="16">
    <location>
        <begin position="823"/>
        <end position="845"/>
    </location>
</feature>
<dbReference type="GO" id="GO:0001518">
    <property type="term" value="C:voltage-gated sodium channel complex"/>
    <property type="evidence" value="ECO:0007669"/>
    <property type="project" value="InterPro"/>
</dbReference>
<feature type="compositionally biased region" description="Low complexity" evidence="16">
    <location>
        <begin position="155"/>
        <end position="164"/>
    </location>
</feature>
<keyword evidence="11 17" id="KW-0472">Membrane</keyword>
<feature type="compositionally biased region" description="Basic and acidic residues" evidence="16">
    <location>
        <begin position="1411"/>
        <end position="1431"/>
    </location>
</feature>
<feature type="transmembrane region" description="Helical" evidence="17">
    <location>
        <begin position="895"/>
        <end position="913"/>
    </location>
</feature>
<feature type="transmembrane region" description="Helical" evidence="17">
    <location>
        <begin position="1149"/>
        <end position="1174"/>
    </location>
</feature>
<feature type="non-terminal residue" evidence="21">
    <location>
        <position position="1"/>
    </location>
</feature>
<feature type="transmembrane region" description="Helical" evidence="17">
    <location>
        <begin position="1053"/>
        <end position="1074"/>
    </location>
</feature>
<dbReference type="Pfam" id="PF06512">
    <property type="entry name" value="Na_trans_assoc"/>
    <property type="match status" value="1"/>
</dbReference>
<feature type="region of interest" description="Disordered" evidence="16">
    <location>
        <begin position="257"/>
        <end position="298"/>
    </location>
</feature>
<dbReference type="Gene3D" id="1.10.287.70">
    <property type="match status" value="3"/>
</dbReference>
<dbReference type="FunFam" id="1.10.287.70:FF:000001">
    <property type="entry name" value="Sodium channel protein"/>
    <property type="match status" value="1"/>
</dbReference>
<dbReference type="FunFam" id="1.10.287.70:FF:000006">
    <property type="entry name" value="Sodium channel protein"/>
    <property type="match status" value="1"/>
</dbReference>
<dbReference type="FunFam" id="1.20.120.350:FF:000003">
    <property type="entry name" value="Voltage-dependent sodium channel"/>
    <property type="match status" value="1"/>
</dbReference>
<evidence type="ECO:0000256" key="12">
    <source>
        <dbReference type="ARBA" id="ARBA00023157"/>
    </source>
</evidence>
<evidence type="ECO:0000256" key="7">
    <source>
        <dbReference type="ARBA" id="ARBA00022882"/>
    </source>
</evidence>
<keyword evidence="13" id="KW-0739">Sodium transport</keyword>
<evidence type="ECO:0000259" key="18">
    <source>
        <dbReference type="Pfam" id="PF00520"/>
    </source>
</evidence>
<evidence type="ECO:0000256" key="3">
    <source>
        <dbReference type="ARBA" id="ARBA00022461"/>
    </source>
</evidence>
<protein>
    <submittedName>
        <fullName evidence="21">Sodium channel protein type 1 subunit alpha</fullName>
    </submittedName>
</protein>
<evidence type="ECO:0000256" key="2">
    <source>
        <dbReference type="ARBA" id="ARBA00022448"/>
    </source>
</evidence>
<feature type="region of interest" description="Disordered" evidence="16">
    <location>
        <begin position="806"/>
        <end position="849"/>
    </location>
</feature>
<evidence type="ECO:0000256" key="6">
    <source>
        <dbReference type="ARBA" id="ARBA00022737"/>
    </source>
</evidence>
<feature type="transmembrane region" description="Helical" evidence="17">
    <location>
        <begin position="1094"/>
        <end position="1112"/>
    </location>
</feature>
<feature type="transmembrane region" description="Helical" evidence="17">
    <location>
        <begin position="471"/>
        <end position="494"/>
    </location>
</feature>
<dbReference type="Gene3D" id="1.20.5.1190">
    <property type="entry name" value="iswi atpase"/>
    <property type="match status" value="1"/>
</dbReference>
<dbReference type="InterPro" id="IPR008051">
    <property type="entry name" value="Na_channel_a1su"/>
</dbReference>
<dbReference type="Gene3D" id="1.20.120.350">
    <property type="entry name" value="Voltage-gated potassium channels. Chain C"/>
    <property type="match status" value="3"/>
</dbReference>
<gene>
    <name evidence="21" type="primary">SCN1A</name>
    <name evidence="21" type="ORF">L345_01837</name>
</gene>
<feature type="region of interest" description="Disordered" evidence="16">
    <location>
        <begin position="1408"/>
        <end position="1431"/>
    </location>
</feature>
<reference evidence="21 22" key="1">
    <citation type="journal article" date="2013" name="Proc. Natl. Acad. Sci. U.S.A.">
        <title>The king cobra genome reveals dynamic gene evolution and adaptation in the snake venom system.</title>
        <authorList>
            <person name="Vonk F.J."/>
            <person name="Casewell N.R."/>
            <person name="Henkel C.V."/>
            <person name="Heimberg A.M."/>
            <person name="Jansen H.J."/>
            <person name="McCleary R.J."/>
            <person name="Kerkkamp H.M."/>
            <person name="Vos R.A."/>
            <person name="Guerreiro I."/>
            <person name="Calvete J.J."/>
            <person name="Wuster W."/>
            <person name="Woods A.E."/>
            <person name="Logan J.M."/>
            <person name="Harrison R.A."/>
            <person name="Castoe T.A."/>
            <person name="de Koning A.P."/>
            <person name="Pollock D.D."/>
            <person name="Yandell M."/>
            <person name="Calderon D."/>
            <person name="Renjifo C."/>
            <person name="Currier R.B."/>
            <person name="Salgado D."/>
            <person name="Pla D."/>
            <person name="Sanz L."/>
            <person name="Hyder A.S."/>
            <person name="Ribeiro J.M."/>
            <person name="Arntzen J.W."/>
            <person name="van den Thillart G.E."/>
            <person name="Boetzer M."/>
            <person name="Pirovano W."/>
            <person name="Dirks R.P."/>
            <person name="Spaink H.P."/>
            <person name="Duboule D."/>
            <person name="McGlinn E."/>
            <person name="Kini R.M."/>
            <person name="Richardson M.K."/>
        </authorList>
    </citation>
    <scope>NUCLEOTIDE SEQUENCE</scope>
    <source>
        <tissue evidence="21">Blood</tissue>
    </source>
</reference>
<evidence type="ECO:0000256" key="5">
    <source>
        <dbReference type="ARBA" id="ARBA00022692"/>
    </source>
</evidence>
<keyword evidence="4" id="KW-1003">Cell membrane</keyword>
<keyword evidence="9" id="KW-0915">Sodium</keyword>
<keyword evidence="2" id="KW-0813">Transport</keyword>
<dbReference type="FunFam" id="1.10.287.70:FF:000003">
    <property type="entry name" value="Sodium channel protein"/>
    <property type="match status" value="1"/>
</dbReference>
<evidence type="ECO:0000256" key="14">
    <source>
        <dbReference type="ARBA" id="ARBA00023303"/>
    </source>
</evidence>
<feature type="transmembrane region" description="Helical" evidence="17">
    <location>
        <begin position="1211"/>
        <end position="1239"/>
    </location>
</feature>
<comment type="subcellular location">
    <subcellularLocation>
        <location evidence="1">Cell membrane</location>
        <topology evidence="1">Multi-pass membrane protein</topology>
    </subcellularLocation>
</comment>
<organism evidence="21 22">
    <name type="scientific">Ophiophagus hannah</name>
    <name type="common">King cobra</name>
    <name type="synonym">Naja hannah</name>
    <dbReference type="NCBI Taxonomy" id="8665"/>
    <lineage>
        <taxon>Eukaryota</taxon>
        <taxon>Metazoa</taxon>
        <taxon>Chordata</taxon>
        <taxon>Craniata</taxon>
        <taxon>Vertebrata</taxon>
        <taxon>Euteleostomi</taxon>
        <taxon>Lepidosauria</taxon>
        <taxon>Squamata</taxon>
        <taxon>Bifurcata</taxon>
        <taxon>Unidentata</taxon>
        <taxon>Episquamata</taxon>
        <taxon>Toxicofera</taxon>
        <taxon>Serpentes</taxon>
        <taxon>Colubroidea</taxon>
        <taxon>Elapidae</taxon>
        <taxon>Elapinae</taxon>
        <taxon>Ophiophagus</taxon>
    </lineage>
</organism>
<keyword evidence="14 21" id="KW-0407">Ion channel</keyword>
<evidence type="ECO:0000313" key="22">
    <source>
        <dbReference type="Proteomes" id="UP000018936"/>
    </source>
</evidence>
<evidence type="ECO:0000256" key="10">
    <source>
        <dbReference type="ARBA" id="ARBA00023065"/>
    </source>
</evidence>
<feature type="transmembrane region" description="Helical" evidence="17">
    <location>
        <begin position="441"/>
        <end position="459"/>
    </location>
</feature>
<feature type="transmembrane region" description="Helical" evidence="17">
    <location>
        <begin position="66"/>
        <end position="93"/>
    </location>
</feature>
<feature type="transmembrane region" description="Helical" evidence="17">
    <location>
        <begin position="643"/>
        <end position="669"/>
    </location>
</feature>
<dbReference type="OrthoDB" id="2984333at2759"/>
<evidence type="ECO:0000256" key="11">
    <source>
        <dbReference type="ARBA" id="ARBA00023136"/>
    </source>
</evidence>
<feature type="domain" description="Ion transport" evidence="18">
    <location>
        <begin position="893"/>
        <end position="968"/>
    </location>
</feature>
<feature type="transmembrane region" description="Helical" evidence="17">
    <location>
        <begin position="556"/>
        <end position="584"/>
    </location>
</feature>
<feature type="domain" description="Ion transport" evidence="18">
    <location>
        <begin position="996"/>
        <end position="1087"/>
    </location>
</feature>
<feature type="transmembrane region" description="Helical" evidence="17">
    <location>
        <begin position="1124"/>
        <end position="1142"/>
    </location>
</feature>
<feature type="domain" description="Sodium ion transport-associated" evidence="19">
    <location>
        <begin position="683"/>
        <end position="889"/>
    </location>
</feature>
<dbReference type="InterPro" id="IPR024583">
    <property type="entry name" value="Na_trans_cytopl"/>
</dbReference>
<evidence type="ECO:0000313" key="21">
    <source>
        <dbReference type="EMBL" id="ETE72337.1"/>
    </source>
</evidence>
<dbReference type="InterPro" id="IPR043203">
    <property type="entry name" value="VGCC_Ca_Na"/>
</dbReference>
<feature type="region of interest" description="Disordered" evidence="16">
    <location>
        <begin position="217"/>
        <end position="241"/>
    </location>
</feature>
<feature type="region of interest" description="Disordered" evidence="16">
    <location>
        <begin position="136"/>
        <end position="202"/>
    </location>
</feature>
<evidence type="ECO:0000256" key="9">
    <source>
        <dbReference type="ARBA" id="ARBA00023053"/>
    </source>
</evidence>
<dbReference type="FunFam" id="1.20.120.350:FF:000002">
    <property type="entry name" value="Sodium channel protein"/>
    <property type="match status" value="1"/>
</dbReference>
<feature type="compositionally biased region" description="Basic and acidic residues" evidence="16">
    <location>
        <begin position="179"/>
        <end position="202"/>
    </location>
</feature>
<dbReference type="Proteomes" id="UP000018936">
    <property type="component" value="Unassembled WGS sequence"/>
</dbReference>
<keyword evidence="3" id="KW-0894">Sodium channel</keyword>
<evidence type="ECO:0000259" key="19">
    <source>
        <dbReference type="Pfam" id="PF06512"/>
    </source>
</evidence>
<evidence type="ECO:0000256" key="8">
    <source>
        <dbReference type="ARBA" id="ARBA00022989"/>
    </source>
</evidence>
<dbReference type="GO" id="GO:0086010">
    <property type="term" value="P:membrane depolarization during action potential"/>
    <property type="evidence" value="ECO:0007669"/>
    <property type="project" value="TreeGrafter"/>
</dbReference>
<accession>V8PEK6</accession>
<evidence type="ECO:0000256" key="1">
    <source>
        <dbReference type="ARBA" id="ARBA00004651"/>
    </source>
</evidence>
<feature type="transmembrane region" description="Helical" evidence="17">
    <location>
        <begin position="1315"/>
        <end position="1345"/>
    </location>
</feature>
<dbReference type="PRINTS" id="PR01664">
    <property type="entry name" value="NACHANNEL1"/>
</dbReference>
<feature type="domain" description="Ion transport" evidence="18">
    <location>
        <begin position="440"/>
        <end position="675"/>
    </location>
</feature>
<feature type="compositionally biased region" description="Basic residues" evidence="16">
    <location>
        <begin position="167"/>
        <end position="178"/>
    </location>
</feature>
<dbReference type="PANTHER" id="PTHR10037">
    <property type="entry name" value="VOLTAGE-GATED CATION CHANNEL CALCIUM AND SODIUM"/>
    <property type="match status" value="1"/>
</dbReference>
<feature type="compositionally biased region" description="Basic and acidic residues" evidence="16">
    <location>
        <begin position="265"/>
        <end position="279"/>
    </location>
</feature>
<proteinExistence type="predicted"/>
<dbReference type="PANTHER" id="PTHR10037:SF280">
    <property type="entry name" value="SODIUM CHANNEL PROTEIN TYPE 1 SUBUNIT ALPHA"/>
    <property type="match status" value="1"/>
</dbReference>
<keyword evidence="15" id="KW-0175">Coiled coil</keyword>
<keyword evidence="10" id="KW-0406">Ion transport</keyword>
<comment type="caution">
    <text evidence="21">The sequence shown here is derived from an EMBL/GenBank/DDBJ whole genome shotgun (WGS) entry which is preliminary data.</text>
</comment>
<evidence type="ECO:0000256" key="13">
    <source>
        <dbReference type="ARBA" id="ARBA00023201"/>
    </source>
</evidence>
<dbReference type="InterPro" id="IPR027359">
    <property type="entry name" value="Volt_channel_dom_sf"/>
</dbReference>
<keyword evidence="22" id="KW-1185">Reference proteome</keyword>
<keyword evidence="7" id="KW-0851">Voltage-gated channel</keyword>
<feature type="domain" description="Ion transport" evidence="18">
    <location>
        <begin position="19"/>
        <end position="100"/>
    </location>
</feature>
<dbReference type="SUPFAM" id="SSF81324">
    <property type="entry name" value="Voltage-gated potassium channels"/>
    <property type="match status" value="3"/>
</dbReference>
<evidence type="ECO:0000256" key="15">
    <source>
        <dbReference type="SAM" id="Coils"/>
    </source>
</evidence>
<keyword evidence="6" id="KW-0677">Repeat</keyword>
<evidence type="ECO:0000256" key="17">
    <source>
        <dbReference type="SAM" id="Phobius"/>
    </source>
</evidence>
<dbReference type="Pfam" id="PF00520">
    <property type="entry name" value="Ion_trans"/>
    <property type="match status" value="5"/>
</dbReference>
<sequence>MHLYIFVYFSQCPEGYFCIKAGRNPNYGYTSFDTFSWAFLSLFRLMTQDFWENLYQLTLRAAGKTYMIFFVLVIFLGSFYLINLILAVVAMAYEEQNQATMEEAEQKEAEFQQMLEQLKKHQEAAQAVAIAAATASAESKDPSAGGGTGEHSESSSETSKLSSKSAKERRNRRKKRKQKEQSGGEEKDEDEFHRSESEDSIRRKGCRFSIEGNRLTLERKHSSPHQSLLSMRGSLFSPRRNSRTSLFSFRGRAKDIGSENDFADDEHSTFEDNDSRRDSLFVPRRHGERRNSNISQASRSSRMLAVFPVNGKMHSTVDCNGVVSLVGGPSVPTSPVGQLLPEVIIDKPATDDNATTTETELKKRRSSSFHISMDFLEDPTLRERAMSVASILTNTMEELEESRQKCPPCWYKFSNIFLIWDCCPCWLKVKHVVNIIVMDPFVDLAITICIVLNTLFMAMEHYPMTERFAEVLNVGNLVSLNIVFTGIFTGEMVLKLVAMDPYYYFQEGWNIFDGFIVTLSLVELGLANVEGLSVLRSFRLLRVFKLAKSWPTLNMLIKIIGNSVGALGNLTLVLAIIVFIFAVVGMQLFGKSYKECVCKIAKDCELPRWHMNDFFHSFLIVFRVLCGEWIETMWDCMEVAGQAMCLTVFMMVMVIGNLVVLNLFLALLLSSFSADNLAATDDDNEMNNLQIAMGRIDKGIDFMKRKIHEFIQKSFVKKQKALDEIKPLEELHNKNSCISNHTIEIGKEIDYFRDGNGTTTSGIGTGSSVERYVVDESDYMSFINNPSLTVTVPIAVGESDFENLNTEEFSSESDLEESKEKLNSSSSSEGSTVDIGQPAEEQPVVEPEEALEPEACFTEGCVRRLKCCQVSVEDGRGKQWWNLRKTCFRIVEHNWFETFIVFMILLSSGALAFEDIYIEQRKTIKTILEYADKVFTYIFILEMLLKWVAYGYQTYFTNAWCWLDFLIVDVGEQWFNDIHQRIGVRLLSVRQQIVDIMGVNLFAGKFYHCVNTTTGDMFAFDEVANKSECENLIHANETARWKNVKVNFDNVGFGYLSLLQVATFKGWMDIMYAAVDSRKNKYQGMVFDFVTQQVFDISIMILICLNMITMMVETDDQSKKTEDILYRINFIFIVLFTGECVLKLISLRYYYFTIGWNIFDFVVVILSIVGMFLAEIIEKYFVSPTLFRVIRLARIGRILRLIKGAKGIRTLLFALMMSLPALFNIGLLLFLVMFIYAIFGMSNFAYVKREVGIDDMFNFETFGNSMICLFMITTSAGWDGLLAPILNSSPPDCDPKKDHPGSPIKGDCGNPSVGIFFFVSYIIISFLVVVNMYIAVILENFAVIIQRAYRRYRLAQTIKQASFLNNKNKIEGGASQRIKDEFLVDKMNENSYTEKTDMTMSTAICPPSYDRVTKPVEEKHEKEGKDVHKKK</sequence>
<keyword evidence="12" id="KW-1015">Disulfide bond</keyword>
<evidence type="ECO:0000256" key="16">
    <source>
        <dbReference type="SAM" id="MobiDB-lite"/>
    </source>
</evidence>
<name>V8PEK6_OPHHA</name>
<dbReference type="Pfam" id="PF11933">
    <property type="entry name" value="Na_trans_cytopl"/>
    <property type="match status" value="1"/>
</dbReference>
<dbReference type="InterPro" id="IPR010526">
    <property type="entry name" value="Na_trans_assoc_dom"/>
</dbReference>
<keyword evidence="8 17" id="KW-1133">Transmembrane helix</keyword>
<feature type="domain" description="Ion transport" evidence="18">
    <location>
        <begin position="1093"/>
        <end position="1347"/>
    </location>
</feature>
<dbReference type="FunFam" id="1.20.120.350:FF:000004">
    <property type="entry name" value="Sodium channel protein"/>
    <property type="match status" value="1"/>
</dbReference>